<dbReference type="Proteomes" id="UP001306508">
    <property type="component" value="Unassembled WGS sequence"/>
</dbReference>
<reference evidence="4" key="1">
    <citation type="submission" date="2023-07" db="EMBL/GenBank/DDBJ databases">
        <title>A draft genome of Kazachstania heterogenica Y-27499.</title>
        <authorList>
            <person name="Donic C."/>
            <person name="Kralova J.S."/>
            <person name="Fidel L."/>
            <person name="Ben-Dor S."/>
            <person name="Jung S."/>
        </authorList>
    </citation>
    <scope>NUCLEOTIDE SEQUENCE [LARGE SCALE GENOMIC DNA]</scope>
    <source>
        <strain evidence="4">Y27499</strain>
    </source>
</reference>
<evidence type="ECO:0000313" key="3">
    <source>
        <dbReference type="EMBL" id="KAK5782162.1"/>
    </source>
</evidence>
<dbReference type="PANTHER" id="PTHR44163">
    <property type="entry name" value="U3 SMALL NUCLEOLAR RNA-ASSOCIATED PROTEIN 4 HOMOLOG"/>
    <property type="match status" value="1"/>
</dbReference>
<dbReference type="GO" id="GO:0030686">
    <property type="term" value="C:90S preribosome"/>
    <property type="evidence" value="ECO:0007669"/>
    <property type="project" value="InterPro"/>
</dbReference>
<keyword evidence="4" id="KW-1185">Reference proteome</keyword>
<name>A0AAN8A868_9SACH</name>
<feature type="region of interest" description="Disordered" evidence="2">
    <location>
        <begin position="700"/>
        <end position="761"/>
    </location>
</feature>
<dbReference type="SUPFAM" id="SSF50978">
    <property type="entry name" value="WD40 repeat-like"/>
    <property type="match status" value="2"/>
</dbReference>
<dbReference type="FunFam" id="2.130.10.10:FF:000896">
    <property type="entry name" value="U3 small nucleolar RNA-associated protein 4"/>
    <property type="match status" value="1"/>
</dbReference>
<evidence type="ECO:0008006" key="5">
    <source>
        <dbReference type="Google" id="ProtNLM"/>
    </source>
</evidence>
<dbReference type="GO" id="GO:0003723">
    <property type="term" value="F:RNA binding"/>
    <property type="evidence" value="ECO:0007669"/>
    <property type="project" value="TreeGrafter"/>
</dbReference>
<dbReference type="PROSITE" id="PS50082">
    <property type="entry name" value="WD_REPEATS_2"/>
    <property type="match status" value="1"/>
</dbReference>
<dbReference type="InterPro" id="IPR036322">
    <property type="entry name" value="WD40_repeat_dom_sf"/>
</dbReference>
<dbReference type="GO" id="GO:0034455">
    <property type="term" value="C:t-UTP complex"/>
    <property type="evidence" value="ECO:0007669"/>
    <property type="project" value="TreeGrafter"/>
</dbReference>
<evidence type="ECO:0000313" key="4">
    <source>
        <dbReference type="Proteomes" id="UP001306508"/>
    </source>
</evidence>
<protein>
    <recommendedName>
        <fullName evidence="5">U3 small nucleolar RNA-associated protein 4</fullName>
    </recommendedName>
</protein>
<dbReference type="Pfam" id="PF00400">
    <property type="entry name" value="WD40"/>
    <property type="match status" value="4"/>
</dbReference>
<feature type="compositionally biased region" description="Acidic residues" evidence="2">
    <location>
        <begin position="617"/>
        <end position="627"/>
    </location>
</feature>
<dbReference type="InterPro" id="IPR001680">
    <property type="entry name" value="WD40_rpt"/>
</dbReference>
<dbReference type="EMBL" id="JAWIZZ010000006">
    <property type="protein sequence ID" value="KAK5782162.1"/>
    <property type="molecule type" value="Genomic_DNA"/>
</dbReference>
<evidence type="ECO:0000256" key="2">
    <source>
        <dbReference type="SAM" id="MobiDB-lite"/>
    </source>
</evidence>
<gene>
    <name evidence="3" type="ORF">RI543_000086</name>
</gene>
<feature type="repeat" description="WD" evidence="1">
    <location>
        <begin position="159"/>
        <end position="199"/>
    </location>
</feature>
<accession>A0AAN8A868</accession>
<organism evidence="3 4">
    <name type="scientific">Arxiozyma heterogenica</name>
    <dbReference type="NCBI Taxonomy" id="278026"/>
    <lineage>
        <taxon>Eukaryota</taxon>
        <taxon>Fungi</taxon>
        <taxon>Dikarya</taxon>
        <taxon>Ascomycota</taxon>
        <taxon>Saccharomycotina</taxon>
        <taxon>Saccharomycetes</taxon>
        <taxon>Saccharomycetales</taxon>
        <taxon>Saccharomycetaceae</taxon>
        <taxon>Arxiozyma</taxon>
    </lineage>
</organism>
<proteinExistence type="predicted"/>
<feature type="compositionally biased region" description="Polar residues" evidence="2">
    <location>
        <begin position="744"/>
        <end position="756"/>
    </location>
</feature>
<sequence length="814" mass="92157">MPSQQLAVHRARFVDYTPGNITALAFSHQSSLKNRLTPSDLRLAIGRSNGDIEIWNPRNNWVQEFLIHGGKGRSIEGLCWSNIPGEPLRLFSIGGSTVITEWNLATGLPLRNYDCNAGVIWSIAINKSQDKLAVGCDNGTVVIIDISGGPGVLEHDIILTRQESRILSITWNDDNYVIGGCSDGRIRIWNALKSRSNDSNNYERGKLLHTMKVDKAKHESTLVWSVLYLPLKNQIVSGDSTGSVKFWDFQYATLLQSFNPHNADVLCLTTDATNTNLFSAGVDRKIFQFSYHDSKKWINSSNRLLHGNDIRCIASYQSNGADFLVSGGLEKSFVITSLSSFAHGNYRKMPLINPYNNNVLINQSQRYVVMWEESQTIKIWKVGEMNDDTNIENNYKLVCKMVLKDEENITTCAISPDGQVLVVGRYSNTKVFFLQPVNDGRKLKVTKLDNDLLLKTGSKLVQFVDNSKVVICTPDNTLFKLDLESDNDEEMVDLEISELPNTKSSFKIPYLNKINHLDVCQDYAIVSRGCGAVDVISLTTGHYKSLIRLMNSITVIKINEKKKTVIIMTADNQIYELNVDIDSLNNKTDKRLEDELSDDDGNKKGNYTNDDSTKKEEEEDNADNDVEMEDITEQRGSVFTQWTKNNIDNLPKRIQMLKEKCNGIFIDEENSNLVWFWGSTWVARLDFSIDLPLINKKKSKKRSHEGLTITDGGNFMDSKQTNEEEEDEEEEDIDIENGHDHYSHGSNNIFPSSMRTGKTDQNRAKSESQVFYFNDKYKPNLCVNFIGKNELITVERPMVLIKASKAFDLPKIVF</sequence>
<dbReference type="GO" id="GO:0000462">
    <property type="term" value="P:maturation of SSU-rRNA from tricistronic rRNA transcript (SSU-rRNA, 5.8S rRNA, LSU-rRNA)"/>
    <property type="evidence" value="ECO:0007669"/>
    <property type="project" value="InterPro"/>
</dbReference>
<feature type="region of interest" description="Disordered" evidence="2">
    <location>
        <begin position="593"/>
        <end position="627"/>
    </location>
</feature>
<feature type="compositionally biased region" description="Acidic residues" evidence="2">
    <location>
        <begin position="723"/>
        <end position="735"/>
    </location>
</feature>
<dbReference type="SMART" id="SM00320">
    <property type="entry name" value="WD40"/>
    <property type="match status" value="7"/>
</dbReference>
<dbReference type="PANTHER" id="PTHR44163:SF1">
    <property type="entry name" value="U3 SMALL NUCLEOLAR RNA-ASSOCIATED PROTEIN 4 HOMOLOG"/>
    <property type="match status" value="1"/>
</dbReference>
<dbReference type="GO" id="GO:0032040">
    <property type="term" value="C:small-subunit processome"/>
    <property type="evidence" value="ECO:0007669"/>
    <property type="project" value="TreeGrafter"/>
</dbReference>
<dbReference type="InterPro" id="IPR015943">
    <property type="entry name" value="WD40/YVTN_repeat-like_dom_sf"/>
</dbReference>
<dbReference type="Gene3D" id="2.130.10.10">
    <property type="entry name" value="YVTN repeat-like/Quinoprotein amine dehydrogenase"/>
    <property type="match status" value="3"/>
</dbReference>
<dbReference type="InterPro" id="IPR046351">
    <property type="entry name" value="UTP4"/>
</dbReference>
<comment type="caution">
    <text evidence="3">The sequence shown here is derived from an EMBL/GenBank/DDBJ whole genome shotgun (WGS) entry which is preliminary data.</text>
</comment>
<keyword evidence="1" id="KW-0853">WD repeat</keyword>
<evidence type="ECO:0000256" key="1">
    <source>
        <dbReference type="PROSITE-ProRule" id="PRU00221"/>
    </source>
</evidence>
<dbReference type="AlphaFoldDB" id="A0AAN8A868"/>